<sequence>MEQNELFAKRIVMRPSDEKTSLVEVKKDVVYKTSDRGDLKMDVYYPKGSECSKGMPAVILIHGDGPWHFLQTIKDSGQYVSWGQLLAASGLIAVTFTHRSTERFSKLDEAVRDVEDALAYIRESGEQLGIARERLGIWVCSAGGPVGLPTALRNKAGDIRCVAALYAIMDLWSARAMLPDLDEQTLRAASARAALEEAPANLPPLLVAKAGADRADLNTTIDDFVLTASKQNVSLDYYLHPDGRHAFDLWDDDLRSKQIINHTVAFFQNHLLEANSGS</sequence>
<comment type="caution">
    <text evidence="4">The sequence shown here is derived from an EMBL/GenBank/DDBJ whole genome shotgun (WGS) entry which is preliminary data.</text>
</comment>
<name>A0A3M8AZI9_9BACL</name>
<evidence type="ECO:0000313" key="4">
    <source>
        <dbReference type="EMBL" id="RNB56490.1"/>
    </source>
</evidence>
<evidence type="ECO:0000313" key="6">
    <source>
        <dbReference type="Proteomes" id="UP000317180"/>
    </source>
</evidence>
<dbReference type="OrthoDB" id="5902829at2"/>
<evidence type="ECO:0000313" key="5">
    <source>
        <dbReference type="Proteomes" id="UP000276178"/>
    </source>
</evidence>
<dbReference type="Gene3D" id="3.40.50.1820">
    <property type="entry name" value="alpha/beta hydrolase"/>
    <property type="match status" value="1"/>
</dbReference>
<proteinExistence type="predicted"/>
<dbReference type="RefSeq" id="WP_122952793.1">
    <property type="nucleotide sequence ID" value="NZ_BJOD01000003.1"/>
</dbReference>
<keyword evidence="1 4" id="KW-0378">Hydrolase</keyword>
<evidence type="ECO:0000259" key="2">
    <source>
        <dbReference type="Pfam" id="PF20434"/>
    </source>
</evidence>
<dbReference type="Proteomes" id="UP000317180">
    <property type="component" value="Unassembled WGS sequence"/>
</dbReference>
<dbReference type="EMBL" id="BJOD01000003">
    <property type="protein sequence ID" value="GED24291.1"/>
    <property type="molecule type" value="Genomic_DNA"/>
</dbReference>
<dbReference type="InterPro" id="IPR050261">
    <property type="entry name" value="FrsA_esterase"/>
</dbReference>
<evidence type="ECO:0000313" key="3">
    <source>
        <dbReference type="EMBL" id="GED24291.1"/>
    </source>
</evidence>
<keyword evidence="6" id="KW-1185">Reference proteome</keyword>
<dbReference type="InterPro" id="IPR029058">
    <property type="entry name" value="AB_hydrolase_fold"/>
</dbReference>
<reference evidence="4 5" key="1">
    <citation type="submission" date="2018-10" db="EMBL/GenBank/DDBJ databases">
        <title>Phylogenomics of Brevibacillus.</title>
        <authorList>
            <person name="Dunlap C."/>
        </authorList>
    </citation>
    <scope>NUCLEOTIDE SEQUENCE [LARGE SCALE GENOMIC DNA]</scope>
    <source>
        <strain evidence="4 5">NRRL NRS 1219</strain>
    </source>
</reference>
<dbReference type="GeneID" id="82811069"/>
<accession>A0A3M8AZI9</accession>
<dbReference type="PANTHER" id="PTHR22946:SF9">
    <property type="entry name" value="POLYKETIDE TRANSFERASE AF380"/>
    <property type="match status" value="1"/>
</dbReference>
<dbReference type="PANTHER" id="PTHR22946">
    <property type="entry name" value="DIENELACTONE HYDROLASE DOMAIN-CONTAINING PROTEIN-RELATED"/>
    <property type="match status" value="1"/>
</dbReference>
<dbReference type="GO" id="GO:0052689">
    <property type="term" value="F:carboxylic ester hydrolase activity"/>
    <property type="evidence" value="ECO:0007669"/>
    <property type="project" value="UniProtKB-ARBA"/>
</dbReference>
<gene>
    <name evidence="3" type="ORF">BAG01nite_03930</name>
    <name evidence="4" type="ORF">EB820_09600</name>
</gene>
<evidence type="ECO:0000256" key="1">
    <source>
        <dbReference type="ARBA" id="ARBA00022801"/>
    </source>
</evidence>
<feature type="domain" description="BD-FAE-like" evidence="2">
    <location>
        <begin position="41"/>
        <end position="155"/>
    </location>
</feature>
<dbReference type="InterPro" id="IPR049492">
    <property type="entry name" value="BD-FAE-like_dom"/>
</dbReference>
<protein>
    <submittedName>
        <fullName evidence="4">Alpha/beta hydrolase</fullName>
    </submittedName>
    <submittedName>
        <fullName evidence="3">Esterase</fullName>
    </submittedName>
</protein>
<dbReference type="SUPFAM" id="SSF53474">
    <property type="entry name" value="alpha/beta-Hydrolases"/>
    <property type="match status" value="1"/>
</dbReference>
<organism evidence="4 5">
    <name type="scientific">Brevibacillus agri</name>
    <dbReference type="NCBI Taxonomy" id="51101"/>
    <lineage>
        <taxon>Bacteria</taxon>
        <taxon>Bacillati</taxon>
        <taxon>Bacillota</taxon>
        <taxon>Bacilli</taxon>
        <taxon>Bacillales</taxon>
        <taxon>Paenibacillaceae</taxon>
        <taxon>Brevibacillus</taxon>
    </lineage>
</organism>
<dbReference type="Pfam" id="PF20434">
    <property type="entry name" value="BD-FAE"/>
    <property type="match status" value="1"/>
</dbReference>
<dbReference type="Proteomes" id="UP000276178">
    <property type="component" value="Unassembled WGS sequence"/>
</dbReference>
<dbReference type="AlphaFoldDB" id="A0A3M8AZI9"/>
<reference evidence="3 6" key="2">
    <citation type="submission" date="2019-06" db="EMBL/GenBank/DDBJ databases">
        <title>Whole genome shotgun sequence of Brevibacillus agri NBRC 15538.</title>
        <authorList>
            <person name="Hosoyama A."/>
            <person name="Uohara A."/>
            <person name="Ohji S."/>
            <person name="Ichikawa N."/>
        </authorList>
    </citation>
    <scope>NUCLEOTIDE SEQUENCE [LARGE SCALE GENOMIC DNA]</scope>
    <source>
        <strain evidence="3 6">NBRC 15538</strain>
    </source>
</reference>
<dbReference type="EMBL" id="RHHN01000028">
    <property type="protein sequence ID" value="RNB56490.1"/>
    <property type="molecule type" value="Genomic_DNA"/>
</dbReference>